<keyword evidence="1" id="KW-0732">Signal</keyword>
<protein>
    <submittedName>
        <fullName evidence="2">Uncharacterized protein</fullName>
    </submittedName>
</protein>
<evidence type="ECO:0000256" key="1">
    <source>
        <dbReference type="SAM" id="SignalP"/>
    </source>
</evidence>
<sequence>MAAFRSIILTIVGIGLLATTTTNAAAIKPELKAGLKKLLKDSTRCPKVCNSFYSDCEKVSNNEFEEGICLRAIIICQFGCTKPEDTLKRKLLRKMTALVLKNKSSQG</sequence>
<name>A0A7M5ULI4_9CNID</name>
<reference evidence="2" key="1">
    <citation type="submission" date="2021-01" db="UniProtKB">
        <authorList>
            <consortium name="EnsemblMetazoa"/>
        </authorList>
    </citation>
    <scope>IDENTIFICATION</scope>
</reference>
<proteinExistence type="predicted"/>
<evidence type="ECO:0000313" key="2">
    <source>
        <dbReference type="EnsemblMetazoa" id="CLYHEMP011676.1"/>
    </source>
</evidence>
<evidence type="ECO:0000313" key="3">
    <source>
        <dbReference type="Proteomes" id="UP000594262"/>
    </source>
</evidence>
<dbReference type="OrthoDB" id="14788at2759"/>
<organism evidence="2 3">
    <name type="scientific">Clytia hemisphaerica</name>
    <dbReference type="NCBI Taxonomy" id="252671"/>
    <lineage>
        <taxon>Eukaryota</taxon>
        <taxon>Metazoa</taxon>
        <taxon>Cnidaria</taxon>
        <taxon>Hydrozoa</taxon>
        <taxon>Hydroidolina</taxon>
        <taxon>Leptothecata</taxon>
        <taxon>Obeliida</taxon>
        <taxon>Clytiidae</taxon>
        <taxon>Clytia</taxon>
    </lineage>
</organism>
<dbReference type="Proteomes" id="UP000594262">
    <property type="component" value="Unplaced"/>
</dbReference>
<keyword evidence="3" id="KW-1185">Reference proteome</keyword>
<dbReference type="AlphaFoldDB" id="A0A7M5ULI4"/>
<accession>A0A7M5ULI4</accession>
<feature type="chain" id="PRO_5029868994" evidence="1">
    <location>
        <begin position="25"/>
        <end position="107"/>
    </location>
</feature>
<feature type="signal peptide" evidence="1">
    <location>
        <begin position="1"/>
        <end position="24"/>
    </location>
</feature>
<dbReference type="EnsemblMetazoa" id="CLYHEMT011676.1">
    <property type="protein sequence ID" value="CLYHEMP011676.1"/>
    <property type="gene ID" value="CLYHEMG011676"/>
</dbReference>